<feature type="domain" description="Galactosyltransferase C-terminal" evidence="12">
    <location>
        <begin position="366"/>
        <end position="442"/>
    </location>
</feature>
<gene>
    <name evidence="14" type="ORF">V1264_016180</name>
</gene>
<dbReference type="GO" id="GO:0006688">
    <property type="term" value="P:glycosphingolipid biosynthetic process"/>
    <property type="evidence" value="ECO:0007669"/>
    <property type="project" value="TreeGrafter"/>
</dbReference>
<keyword evidence="9" id="KW-0472">Membrane</keyword>
<dbReference type="Gene3D" id="3.90.550.10">
    <property type="entry name" value="Spore Coat Polysaccharide Biosynthesis Protein SpsA, Chain A"/>
    <property type="match status" value="1"/>
</dbReference>
<organism evidence="14 15">
    <name type="scientific">Littorina saxatilis</name>
    <dbReference type="NCBI Taxonomy" id="31220"/>
    <lineage>
        <taxon>Eukaryota</taxon>
        <taxon>Metazoa</taxon>
        <taxon>Spiralia</taxon>
        <taxon>Lophotrochozoa</taxon>
        <taxon>Mollusca</taxon>
        <taxon>Gastropoda</taxon>
        <taxon>Caenogastropoda</taxon>
        <taxon>Littorinimorpha</taxon>
        <taxon>Littorinoidea</taxon>
        <taxon>Littorinidae</taxon>
        <taxon>Littorina</taxon>
    </lineage>
</organism>
<feature type="region of interest" description="Disordered" evidence="11">
    <location>
        <begin position="169"/>
        <end position="200"/>
    </location>
</feature>
<feature type="compositionally biased region" description="Basic and acidic residues" evidence="11">
    <location>
        <begin position="110"/>
        <end position="123"/>
    </location>
</feature>
<dbReference type="AlphaFoldDB" id="A0AAN9GGV2"/>
<evidence type="ECO:0000313" key="15">
    <source>
        <dbReference type="Proteomes" id="UP001374579"/>
    </source>
</evidence>
<comment type="caution">
    <text evidence="14">The sequence shown here is derived from an EMBL/GenBank/DDBJ whole genome shotgun (WGS) entry which is preliminary data.</text>
</comment>
<reference evidence="14 15" key="1">
    <citation type="submission" date="2024-02" db="EMBL/GenBank/DDBJ databases">
        <title>Chromosome-scale genome assembly of the rough periwinkle Littorina saxatilis.</title>
        <authorList>
            <person name="De Jode A."/>
            <person name="Faria R."/>
            <person name="Formenti G."/>
            <person name="Sims Y."/>
            <person name="Smith T.P."/>
            <person name="Tracey A."/>
            <person name="Wood J.M.D."/>
            <person name="Zagrodzka Z.B."/>
            <person name="Johannesson K."/>
            <person name="Butlin R.K."/>
            <person name="Leder E.H."/>
        </authorList>
    </citation>
    <scope>NUCLEOTIDE SEQUENCE [LARGE SCALE GENOMIC DNA]</scope>
    <source>
        <strain evidence="14">Snail1</strain>
        <tissue evidence="14">Muscle</tissue>
    </source>
</reference>
<dbReference type="PANTHER" id="PTHR19300:SF57">
    <property type="entry name" value="BETA-1,4-N-ACETYLGALACTOSAMINYLTRANSFERASE"/>
    <property type="match status" value="1"/>
</dbReference>
<evidence type="ECO:0000256" key="5">
    <source>
        <dbReference type="ARBA" id="ARBA00022679"/>
    </source>
</evidence>
<evidence type="ECO:0000256" key="8">
    <source>
        <dbReference type="ARBA" id="ARBA00022989"/>
    </source>
</evidence>
<evidence type="ECO:0000256" key="11">
    <source>
        <dbReference type="SAM" id="MobiDB-lite"/>
    </source>
</evidence>
<keyword evidence="5" id="KW-0808">Transferase</keyword>
<comment type="subcellular location">
    <subcellularLocation>
        <location evidence="1">Membrane</location>
        <topology evidence="1">Single-pass type II membrane protein</topology>
    </subcellularLocation>
</comment>
<protein>
    <recommendedName>
        <fullName evidence="16">Beta-1,4-N-acetylgalactosaminyltransferase bre-4</fullName>
    </recommendedName>
</protein>
<keyword evidence="15" id="KW-1185">Reference proteome</keyword>
<sequence length="505" mass="56378">MLPPWRKFRMFVFLLLFGALVNVVFFRSFFNKGFHSLQIGALSRYSSKTNPSGSTLFITRDLNATLNASAPVVVKHDVEDITKSSSNITKEGSPVSKGNGDVTKGNGDVPKSKDIVSKSDPTKESAGVNKQSGDVSTGVGGEVTKNDSSNVLKNIPDVRKSVSDVIKGQGDVTKGRSNDTKSSVNVTQGDGAKLQPVDGRPKPLEAFGKLVVPRANVTAPWKRNTTTTPCPLVPPNLVGPLATYENAPNFTEIVRLNPGLEPGGHYHPPDCRARHRVAVIVPYRDRELHLRRLLHNLHPILMRQQLDYFVLVVELELPMQFNRGLLLNIGAVEALGLWDVQCFILHDVDLVPENDKNLYTCPEMPRHMSAAVDKFSYRLPYTGIFGGVTALKREHFYKINGYSNVYFGWGGEDDDLAGRVRGGGLKVTRYSMDVARYKMIKHSRDKKNEPNPKRFQMLNQWKKRQAVDGLNSLEYQVKKVEFREGYTWMLVTVDQEKMLKPLGKS</sequence>
<dbReference type="InterPro" id="IPR029044">
    <property type="entry name" value="Nucleotide-diphossugar_trans"/>
</dbReference>
<evidence type="ECO:0000256" key="4">
    <source>
        <dbReference type="ARBA" id="ARBA00022676"/>
    </source>
</evidence>
<dbReference type="Pfam" id="PF02709">
    <property type="entry name" value="Glyco_transf_7C"/>
    <property type="match status" value="1"/>
</dbReference>
<comment type="pathway">
    <text evidence="2">Protein modification; protein glycosylation.</text>
</comment>
<dbReference type="InterPro" id="IPR003859">
    <property type="entry name" value="Galactosyl_T"/>
</dbReference>
<dbReference type="InterPro" id="IPR027791">
    <property type="entry name" value="Galactosyl_T_C"/>
</dbReference>
<accession>A0AAN9GGV2</accession>
<dbReference type="GO" id="GO:0008378">
    <property type="term" value="F:galactosyltransferase activity"/>
    <property type="evidence" value="ECO:0007669"/>
    <property type="project" value="TreeGrafter"/>
</dbReference>
<feature type="domain" description="Galactosyltransferase N-terminal" evidence="13">
    <location>
        <begin position="230"/>
        <end position="362"/>
    </location>
</feature>
<dbReference type="InterPro" id="IPR027995">
    <property type="entry name" value="Galactosyl_T_N"/>
</dbReference>
<dbReference type="Pfam" id="PF13733">
    <property type="entry name" value="Glyco_transf_7N"/>
    <property type="match status" value="1"/>
</dbReference>
<dbReference type="GO" id="GO:0016020">
    <property type="term" value="C:membrane"/>
    <property type="evidence" value="ECO:0007669"/>
    <property type="project" value="UniProtKB-SubCell"/>
</dbReference>
<name>A0AAN9GGV2_9CAEN</name>
<dbReference type="Proteomes" id="UP001374579">
    <property type="component" value="Unassembled WGS sequence"/>
</dbReference>
<feature type="region of interest" description="Disordered" evidence="11">
    <location>
        <begin position="84"/>
        <end position="149"/>
    </location>
</feature>
<evidence type="ECO:0000256" key="6">
    <source>
        <dbReference type="ARBA" id="ARBA00022692"/>
    </source>
</evidence>
<dbReference type="CDD" id="cd00899">
    <property type="entry name" value="b4GalT"/>
    <property type="match status" value="1"/>
</dbReference>
<evidence type="ECO:0000256" key="10">
    <source>
        <dbReference type="ARBA" id="ARBA00023180"/>
    </source>
</evidence>
<evidence type="ECO:0000256" key="3">
    <source>
        <dbReference type="ARBA" id="ARBA00005735"/>
    </source>
</evidence>
<keyword evidence="10" id="KW-0325">Glycoprotein</keyword>
<dbReference type="PRINTS" id="PR02050">
    <property type="entry name" value="B14GALTRFASE"/>
</dbReference>
<evidence type="ECO:0000259" key="13">
    <source>
        <dbReference type="Pfam" id="PF13733"/>
    </source>
</evidence>
<comment type="similarity">
    <text evidence="3">Belongs to the glycosyltransferase 7 family.</text>
</comment>
<dbReference type="EMBL" id="JBAMIC010000004">
    <property type="protein sequence ID" value="KAK7108438.1"/>
    <property type="molecule type" value="Genomic_DNA"/>
</dbReference>
<evidence type="ECO:0008006" key="16">
    <source>
        <dbReference type="Google" id="ProtNLM"/>
    </source>
</evidence>
<keyword evidence="4" id="KW-0328">Glycosyltransferase</keyword>
<evidence type="ECO:0000256" key="9">
    <source>
        <dbReference type="ARBA" id="ARBA00023136"/>
    </source>
</evidence>
<evidence type="ECO:0000313" key="14">
    <source>
        <dbReference type="EMBL" id="KAK7108438.1"/>
    </source>
</evidence>
<dbReference type="SUPFAM" id="SSF53448">
    <property type="entry name" value="Nucleotide-diphospho-sugar transferases"/>
    <property type="match status" value="1"/>
</dbReference>
<evidence type="ECO:0000256" key="2">
    <source>
        <dbReference type="ARBA" id="ARBA00004922"/>
    </source>
</evidence>
<dbReference type="PANTHER" id="PTHR19300">
    <property type="entry name" value="BETA-1,4-GALACTOSYLTRANSFERASE"/>
    <property type="match status" value="1"/>
</dbReference>
<evidence type="ECO:0000259" key="12">
    <source>
        <dbReference type="Pfam" id="PF02709"/>
    </source>
</evidence>
<keyword evidence="6" id="KW-0812">Transmembrane</keyword>
<proteinExistence type="inferred from homology"/>
<evidence type="ECO:0000256" key="1">
    <source>
        <dbReference type="ARBA" id="ARBA00004606"/>
    </source>
</evidence>
<dbReference type="GO" id="GO:0033842">
    <property type="term" value="F:N-acetyl-beta-glucosaminyl-derivative 4-beta-N-acetylgalactosaminyltransferase activity"/>
    <property type="evidence" value="ECO:0007669"/>
    <property type="project" value="TreeGrafter"/>
</dbReference>
<keyword evidence="7" id="KW-0735">Signal-anchor</keyword>
<evidence type="ECO:0000256" key="7">
    <source>
        <dbReference type="ARBA" id="ARBA00022968"/>
    </source>
</evidence>
<dbReference type="GO" id="GO:0005975">
    <property type="term" value="P:carbohydrate metabolic process"/>
    <property type="evidence" value="ECO:0007669"/>
    <property type="project" value="InterPro"/>
</dbReference>
<dbReference type="GO" id="GO:0005794">
    <property type="term" value="C:Golgi apparatus"/>
    <property type="evidence" value="ECO:0007669"/>
    <property type="project" value="TreeGrafter"/>
</dbReference>
<keyword evidence="8" id="KW-1133">Transmembrane helix</keyword>